<dbReference type="RefSeq" id="WP_128836261.1">
    <property type="nucleotide sequence ID" value="NZ_QFAY01000038.1"/>
</dbReference>
<comment type="caution">
    <text evidence="2">The sequence shown here is derived from an EMBL/GenBank/DDBJ whole genome shotgun (WGS) entry which is preliminary data.</text>
</comment>
<evidence type="ECO:0000256" key="1">
    <source>
        <dbReference type="HAMAP-Rule" id="MF_00652"/>
    </source>
</evidence>
<sequence>MKILIPTAKELNLSAEPAAAKPLSQQTQTILDQLAAFSAADLAQFYKISPERAALEFVAIQALREGKAQHAPALYLFDGLMYRHIKREGYSAAERQYIQKHLAITSALYGILPALEPIAPHRLDFMMPLKPDGKSLKTFWKTAYDQALAEEEAVFSLLSSEFETVFSKAVRQRMICFKFLEDRAGQLKVHSTISKKARGDFLTALIENQVTEAEQMKTLNFAGFAYRPDLSSEQELVYVKEG</sequence>
<dbReference type="InterPro" id="IPR005583">
    <property type="entry name" value="YaaA"/>
</dbReference>
<dbReference type="Pfam" id="PF03883">
    <property type="entry name" value="H2O2_YaaD"/>
    <property type="match status" value="1"/>
</dbReference>
<protein>
    <recommendedName>
        <fullName evidence="1">UPF0246 protein DHL47_12880</fullName>
    </recommendedName>
</protein>
<dbReference type="PANTHER" id="PTHR30283:SF4">
    <property type="entry name" value="PEROXIDE STRESS RESISTANCE PROTEIN YAAA"/>
    <property type="match status" value="1"/>
</dbReference>
<dbReference type="HAMAP" id="MF_00652">
    <property type="entry name" value="UPF0246"/>
    <property type="match status" value="1"/>
</dbReference>
<dbReference type="Proteomes" id="UP001519349">
    <property type="component" value="Unassembled WGS sequence"/>
</dbReference>
<evidence type="ECO:0000313" key="3">
    <source>
        <dbReference type="Proteomes" id="UP001519349"/>
    </source>
</evidence>
<evidence type="ECO:0000313" key="2">
    <source>
        <dbReference type="EMBL" id="MBP2622197.1"/>
    </source>
</evidence>
<gene>
    <name evidence="2" type="ORF">DHL47_12880</name>
</gene>
<dbReference type="EMBL" id="QFAY01000038">
    <property type="protein sequence ID" value="MBP2622197.1"/>
    <property type="molecule type" value="Genomic_DNA"/>
</dbReference>
<proteinExistence type="inferred from homology"/>
<keyword evidence="3" id="KW-1185">Reference proteome</keyword>
<dbReference type="PANTHER" id="PTHR30283">
    <property type="entry name" value="PEROXIDE STRESS RESPONSE PROTEIN YAAA"/>
    <property type="match status" value="1"/>
</dbReference>
<reference evidence="2 3" key="1">
    <citation type="submission" date="2018-05" db="EMBL/GenBank/DDBJ databases">
        <title>Draft genome sequence of Streptococcus panodentis CCUG 70867T.</title>
        <authorList>
            <person name="Salva-Serra F."/>
            <person name="Mendez V."/>
            <person name="Jaen-Luchoro D."/>
            <person name="Gonzales-Siles L."/>
            <person name="Karlsson R."/>
            <person name="Engstrom-Jakobsson H."/>
            <person name="Busquets A."/>
            <person name="Gomila M."/>
            <person name="Pineiro-Iglesias B."/>
            <person name="Bennasar-Figueras A."/>
            <person name="Seeger M."/>
            <person name="Moore E."/>
        </authorList>
    </citation>
    <scope>NUCLEOTIDE SEQUENCE [LARGE SCALE GENOMIC DNA]</scope>
    <source>
        <strain evidence="2 3">CCUG 70867</strain>
    </source>
</reference>
<organism evidence="2 3">
    <name type="scientific">Streptococcus panodentis</name>
    <dbReference type="NCBI Taxonomy" id="1581472"/>
    <lineage>
        <taxon>Bacteria</taxon>
        <taxon>Bacillati</taxon>
        <taxon>Bacillota</taxon>
        <taxon>Bacilli</taxon>
        <taxon>Lactobacillales</taxon>
        <taxon>Streptococcaceae</taxon>
        <taxon>Streptococcus</taxon>
    </lineage>
</organism>
<comment type="similarity">
    <text evidence="1">Belongs to the UPF0246 family.</text>
</comment>
<dbReference type="NCBIfam" id="NF002543">
    <property type="entry name" value="PRK02101.1-4"/>
    <property type="match status" value="1"/>
</dbReference>
<name>A0ABS5B050_9STRE</name>
<accession>A0ABS5B050</accession>